<feature type="compositionally biased region" description="Acidic residues" evidence="1">
    <location>
        <begin position="227"/>
        <end position="236"/>
    </location>
</feature>
<dbReference type="AlphaFoldDB" id="A0AAV1JW39"/>
<keyword evidence="4" id="KW-1185">Reference proteome</keyword>
<accession>A0AAV1JW39</accession>
<dbReference type="EMBL" id="CAVLEF010000203">
    <property type="protein sequence ID" value="CAK1552986.1"/>
    <property type="molecule type" value="Genomic_DNA"/>
</dbReference>
<feature type="signal peptide" evidence="2">
    <location>
        <begin position="1"/>
        <end position="15"/>
    </location>
</feature>
<sequence>MKLFIALTLLTVAWALPKPLDPQIQDLTINEPAADIDNDFKSIVAEDNNNAFELSSANENDIELSNADIDMAIPEQSNDVDNAEEPSANVDNDLPSLSELQEIIDIAHSLIEEENLGDSDVRVINVLLDEESPKIEPANGLEAPELNIVESNNIFDEEDMDDEIHDAVLVGEPSVESDDVRVAEAVANDDAFDRLQVVNFDKDTDFRGIMGIAPSELESLRVEFEDEAEPLADEQNDQAIPREVLFSDPNLR</sequence>
<name>A0AAV1JW39_9NEOP</name>
<evidence type="ECO:0000256" key="2">
    <source>
        <dbReference type="SAM" id="SignalP"/>
    </source>
</evidence>
<evidence type="ECO:0000313" key="3">
    <source>
        <dbReference type="EMBL" id="CAK1552986.1"/>
    </source>
</evidence>
<evidence type="ECO:0000256" key="1">
    <source>
        <dbReference type="SAM" id="MobiDB-lite"/>
    </source>
</evidence>
<proteinExistence type="predicted"/>
<comment type="caution">
    <text evidence="3">The sequence shown here is derived from an EMBL/GenBank/DDBJ whole genome shotgun (WGS) entry which is preliminary data.</text>
</comment>
<reference evidence="3 4" key="1">
    <citation type="submission" date="2023-11" db="EMBL/GenBank/DDBJ databases">
        <authorList>
            <person name="Okamura Y."/>
        </authorList>
    </citation>
    <scope>NUCLEOTIDE SEQUENCE [LARGE SCALE GENOMIC DNA]</scope>
</reference>
<keyword evidence="2" id="KW-0732">Signal</keyword>
<feature type="chain" id="PRO_5043807798" evidence="2">
    <location>
        <begin position="16"/>
        <end position="252"/>
    </location>
</feature>
<protein>
    <submittedName>
        <fullName evidence="3">Uncharacterized protein</fullName>
    </submittedName>
</protein>
<organism evidence="3 4">
    <name type="scientific">Leptosia nina</name>
    <dbReference type="NCBI Taxonomy" id="320188"/>
    <lineage>
        <taxon>Eukaryota</taxon>
        <taxon>Metazoa</taxon>
        <taxon>Ecdysozoa</taxon>
        <taxon>Arthropoda</taxon>
        <taxon>Hexapoda</taxon>
        <taxon>Insecta</taxon>
        <taxon>Pterygota</taxon>
        <taxon>Neoptera</taxon>
        <taxon>Endopterygota</taxon>
        <taxon>Lepidoptera</taxon>
        <taxon>Glossata</taxon>
        <taxon>Ditrysia</taxon>
        <taxon>Papilionoidea</taxon>
        <taxon>Pieridae</taxon>
        <taxon>Pierinae</taxon>
        <taxon>Leptosia</taxon>
    </lineage>
</organism>
<gene>
    <name evidence="3" type="ORF">LNINA_LOCUS12006</name>
</gene>
<dbReference type="Proteomes" id="UP001497472">
    <property type="component" value="Unassembled WGS sequence"/>
</dbReference>
<feature type="region of interest" description="Disordered" evidence="1">
    <location>
        <begin position="227"/>
        <end position="252"/>
    </location>
</feature>
<evidence type="ECO:0000313" key="4">
    <source>
        <dbReference type="Proteomes" id="UP001497472"/>
    </source>
</evidence>